<feature type="transmembrane region" description="Helical" evidence="3">
    <location>
        <begin position="888"/>
        <end position="912"/>
    </location>
</feature>
<feature type="transmembrane region" description="Helical" evidence="3">
    <location>
        <begin position="1059"/>
        <end position="1079"/>
    </location>
</feature>
<reference evidence="5 6" key="1">
    <citation type="submission" date="2019-12" db="EMBL/GenBank/DDBJ databases">
        <title>Chromosome-level assembly of the Caenorhabditis remanei genome.</title>
        <authorList>
            <person name="Teterina A.A."/>
            <person name="Willis J.H."/>
            <person name="Phillips P.C."/>
        </authorList>
    </citation>
    <scope>NUCLEOTIDE SEQUENCE [LARGE SCALE GENOMIC DNA]</scope>
    <source>
        <strain evidence="5 6">PX506</strain>
        <tissue evidence="5">Whole organism</tissue>
    </source>
</reference>
<dbReference type="AlphaFoldDB" id="A0A6A5G2Y0"/>
<feature type="compositionally biased region" description="Basic and acidic residues" evidence="2">
    <location>
        <begin position="1102"/>
        <end position="1113"/>
    </location>
</feature>
<feature type="transmembrane region" description="Helical" evidence="3">
    <location>
        <begin position="964"/>
        <end position="985"/>
    </location>
</feature>
<dbReference type="InterPro" id="IPR036259">
    <property type="entry name" value="MFS_trans_sf"/>
</dbReference>
<evidence type="ECO:0000256" key="1">
    <source>
        <dbReference type="ARBA" id="ARBA00004141"/>
    </source>
</evidence>
<feature type="transmembrane region" description="Helical" evidence="3">
    <location>
        <begin position="772"/>
        <end position="793"/>
    </location>
</feature>
<gene>
    <name evidence="5" type="ORF">GCK72_025558</name>
</gene>
<feature type="transmembrane region" description="Helical" evidence="3">
    <location>
        <begin position="12"/>
        <end position="36"/>
    </location>
</feature>
<feature type="domain" description="Major facilitator superfamily (MFS) profile" evidence="4">
    <location>
        <begin position="665"/>
        <end position="1083"/>
    </location>
</feature>
<organism evidence="5 6">
    <name type="scientific">Caenorhabditis remanei</name>
    <name type="common">Caenorhabditis vulgaris</name>
    <dbReference type="NCBI Taxonomy" id="31234"/>
    <lineage>
        <taxon>Eukaryota</taxon>
        <taxon>Metazoa</taxon>
        <taxon>Ecdysozoa</taxon>
        <taxon>Nematoda</taxon>
        <taxon>Chromadorea</taxon>
        <taxon>Rhabditida</taxon>
        <taxon>Rhabditina</taxon>
        <taxon>Rhabditomorpha</taxon>
        <taxon>Rhabditoidea</taxon>
        <taxon>Rhabditidae</taxon>
        <taxon>Peloderinae</taxon>
        <taxon>Caenorhabditis</taxon>
    </lineage>
</organism>
<dbReference type="PANTHER" id="PTHR45757">
    <property type="entry name" value="PROTEIN CBG23364-RELATED"/>
    <property type="match status" value="1"/>
</dbReference>
<feature type="region of interest" description="Disordered" evidence="2">
    <location>
        <begin position="1090"/>
        <end position="1113"/>
    </location>
</feature>
<feature type="transmembrane region" description="Helical" evidence="3">
    <location>
        <begin position="504"/>
        <end position="525"/>
    </location>
</feature>
<feature type="transmembrane region" description="Helical" evidence="3">
    <location>
        <begin position="991"/>
        <end position="1012"/>
    </location>
</feature>
<dbReference type="SUPFAM" id="SSF103473">
    <property type="entry name" value="MFS general substrate transporter"/>
    <property type="match status" value="2"/>
</dbReference>
<feature type="transmembrane region" description="Helical" evidence="3">
    <location>
        <begin position="304"/>
        <end position="324"/>
    </location>
</feature>
<feature type="transmembrane region" description="Helical" evidence="3">
    <location>
        <begin position="1032"/>
        <end position="1053"/>
    </location>
</feature>
<evidence type="ECO:0000313" key="5">
    <source>
        <dbReference type="EMBL" id="KAF1749091.1"/>
    </source>
</evidence>
<feature type="transmembrane region" description="Helical" evidence="3">
    <location>
        <begin position="463"/>
        <end position="484"/>
    </location>
</feature>
<dbReference type="PROSITE" id="PS50850">
    <property type="entry name" value="MFS"/>
    <property type="match status" value="2"/>
</dbReference>
<dbReference type="Proteomes" id="UP000483820">
    <property type="component" value="Chromosome X"/>
</dbReference>
<evidence type="ECO:0000256" key="2">
    <source>
        <dbReference type="SAM" id="MobiDB-lite"/>
    </source>
</evidence>
<dbReference type="PANTHER" id="PTHR45757:SF2">
    <property type="entry name" value="MAJOR FACILITATOR SUPERFAMILY (MFS) PROFILE DOMAIN-CONTAINING PROTEIN"/>
    <property type="match status" value="1"/>
</dbReference>
<feature type="transmembrane region" description="Helical" evidence="3">
    <location>
        <begin position="436"/>
        <end position="457"/>
    </location>
</feature>
<feature type="transmembrane region" description="Helical" evidence="3">
    <location>
        <begin position="212"/>
        <end position="232"/>
    </location>
</feature>
<feature type="transmembrane region" description="Helical" evidence="3">
    <location>
        <begin position="832"/>
        <end position="852"/>
    </location>
</feature>
<dbReference type="GO" id="GO:0022857">
    <property type="term" value="F:transmembrane transporter activity"/>
    <property type="evidence" value="ECO:0007669"/>
    <property type="project" value="InterPro"/>
</dbReference>
<protein>
    <recommendedName>
        <fullName evidence="4">Major facilitator superfamily (MFS) profile domain-containing protein</fullName>
    </recommendedName>
</protein>
<feature type="transmembrane region" description="Helical" evidence="3">
    <location>
        <begin position="244"/>
        <end position="265"/>
    </location>
</feature>
<keyword evidence="3" id="KW-0472">Membrane</keyword>
<evidence type="ECO:0000313" key="6">
    <source>
        <dbReference type="Proteomes" id="UP000483820"/>
    </source>
</evidence>
<feature type="transmembrane region" description="Helical" evidence="3">
    <location>
        <begin position="932"/>
        <end position="952"/>
    </location>
</feature>
<feature type="transmembrane region" description="Helical" evidence="3">
    <location>
        <begin position="360"/>
        <end position="384"/>
    </location>
</feature>
<keyword evidence="3" id="KW-0812">Transmembrane</keyword>
<dbReference type="Pfam" id="PF07690">
    <property type="entry name" value="MFS_1"/>
    <property type="match status" value="2"/>
</dbReference>
<keyword evidence="3" id="KW-1133">Transmembrane helix</keyword>
<feature type="transmembrane region" description="Helical" evidence="3">
    <location>
        <begin position="740"/>
        <end position="760"/>
    </location>
</feature>
<dbReference type="GeneID" id="78777933"/>
<dbReference type="InterPro" id="IPR011701">
    <property type="entry name" value="MFS"/>
</dbReference>
<evidence type="ECO:0000256" key="3">
    <source>
        <dbReference type="SAM" id="Phobius"/>
    </source>
</evidence>
<feature type="transmembrane region" description="Helical" evidence="3">
    <location>
        <begin position="662"/>
        <end position="683"/>
    </location>
</feature>
<dbReference type="CTD" id="78777933"/>
<dbReference type="RefSeq" id="XP_053579955.1">
    <property type="nucleotide sequence ID" value="XM_053736389.1"/>
</dbReference>
<dbReference type="EMBL" id="WUAV01000006">
    <property type="protein sequence ID" value="KAF1749091.1"/>
    <property type="molecule type" value="Genomic_DNA"/>
</dbReference>
<dbReference type="GO" id="GO:0016020">
    <property type="term" value="C:membrane"/>
    <property type="evidence" value="ECO:0007669"/>
    <property type="project" value="UniProtKB-SubCell"/>
</dbReference>
<evidence type="ECO:0000259" key="4">
    <source>
        <dbReference type="PROSITE" id="PS50850"/>
    </source>
</evidence>
<feature type="transmembrane region" description="Helical" evidence="3">
    <location>
        <begin position="404"/>
        <end position="424"/>
    </location>
</feature>
<dbReference type="FunFam" id="1.20.1250.20:FF:000876">
    <property type="entry name" value="Protein CBG07685"/>
    <property type="match status" value="2"/>
</dbReference>
<proteinExistence type="predicted"/>
<comment type="subcellular location">
    <subcellularLocation>
        <location evidence="1">Membrane</location>
        <topology evidence="1">Multi-pass membrane protein</topology>
    </subcellularLocation>
</comment>
<accession>A0A6A5G2Y0</accession>
<sequence length="1113" mass="124658">MIYNEHMLQLIWIIIFSAILIVFAAIILRCIFLYLLEKNVCNLQTIFSNTRILQTAKEKKICNALDVSLQKTFKESNIHRILPVLPQFIASSRTTDAAPSEAENHWPLFQVAVNGKILNPELLIATRAPEYSTVIGTLCIASIASNMTVINFTMICMAPKTNTSELPMTDASVVNLAYDNKQKSIIMWAAAVGTLAAAWPFHWFYQQFGARSVFFFAGAVSTLSTALMPLAAHLHFNFLVIARFFQGVSFGADFAAIGLIVVNWASLKQHGLFISLLSSFSQISVMFTMPVAGELCESSWGWESVYYVHAVLSGVLFSLWWWFYRNNPTKHPKMTEIELEKIHRGKGDVQAHEKAPIAKILTNSVMLAVWLSAFGELMMSQFIVMYGPTFLKEVLGFAVNHTGYFVAVPRALHLAFKIISGVASDRIHFWSEKTKMRIFNTIALMVSGAFFCILGYLPKDQAHLSLIALLVIECSTGFICGGFYKCATLVARQHSHFVLSQIQFIKCLSLFIEPLLVFLICTHNTLEEWRIVFLTHGVLLIVGNIIFCYYATDEPADFTHLPQAPNGEEMADVPPERRRILQTAKEKKICNALDVSLQKTFKESNIHRILPVLPQFIASSRTTDAAPSEAENHWPLFQVAVNGKILNPELLIATRAPEYSTVIGTLCIASIASNMTVINFTMICMAPKTNTSELPMTDASVVNLAYDNKQKSIIMWAAAVGTLAAAWPFHWFYQQFGARSVFFFAGAVSTLSTALMPLAAHLHFNFLVIARFFQGVSFGADFAAIGLIVVNWASLKQHGLFISLLSSFSQISVMFTMPVAGELCESSWGWESVYYVHAVLSGVLFSLWWWFYRNNPTKHPKMTEIELEKIHRGKGDVQAHEKAPIAKILTNSVMLAVWLSAFGELMMSQFIVMYGPTFLKEVLGFAVNHTGYFVAVPRALHLAFKIISGVASDRIHFWSEKTKMRIFNTIALMVSGAFFCILGYLPKDQAHLSLIALLVIECSTGFICGGFYKCATLVARQHSHFVLSQIQFIKCLSLFIEPLLVFLICTHNTLEEWRIVFLTHGVLLIVGNIIFCYYATDEPADFTHLPQAPNGEEMADVPPERRRLTENEA</sequence>
<dbReference type="InterPro" id="IPR020846">
    <property type="entry name" value="MFS_dom"/>
</dbReference>
<feature type="transmembrane region" description="Helical" evidence="3">
    <location>
        <begin position="272"/>
        <end position="292"/>
    </location>
</feature>
<feature type="transmembrane region" description="Helical" evidence="3">
    <location>
        <begin position="185"/>
        <end position="205"/>
    </location>
</feature>
<name>A0A6A5G2Y0_CAERE</name>
<feature type="domain" description="Major facilitator superfamily (MFS) profile" evidence="4">
    <location>
        <begin position="137"/>
        <end position="555"/>
    </location>
</feature>
<dbReference type="Gene3D" id="1.20.1250.20">
    <property type="entry name" value="MFS general substrate transporter like domains"/>
    <property type="match status" value="4"/>
</dbReference>
<feature type="transmembrane region" description="Helical" evidence="3">
    <location>
        <begin position="531"/>
        <end position="551"/>
    </location>
</feature>
<dbReference type="KEGG" id="crq:GCK72_025558"/>
<feature type="transmembrane region" description="Helical" evidence="3">
    <location>
        <begin position="800"/>
        <end position="820"/>
    </location>
</feature>
<comment type="caution">
    <text evidence="5">The sequence shown here is derived from an EMBL/GenBank/DDBJ whole genome shotgun (WGS) entry which is preliminary data.</text>
</comment>
<feature type="transmembrane region" description="Helical" evidence="3">
    <location>
        <begin position="713"/>
        <end position="733"/>
    </location>
</feature>